<proteinExistence type="predicted"/>
<gene>
    <name evidence="2" type="ORF">EDS130_LOCUS20638</name>
</gene>
<evidence type="ECO:0000313" key="2">
    <source>
        <dbReference type="EMBL" id="CAF1113209.1"/>
    </source>
</evidence>
<evidence type="ECO:0000313" key="3">
    <source>
        <dbReference type="Proteomes" id="UP000663852"/>
    </source>
</evidence>
<reference evidence="2" key="1">
    <citation type="submission" date="2021-02" db="EMBL/GenBank/DDBJ databases">
        <authorList>
            <person name="Nowell W R."/>
        </authorList>
    </citation>
    <scope>NUCLEOTIDE SEQUENCE</scope>
</reference>
<dbReference type="InterPro" id="IPR050410">
    <property type="entry name" value="CCR4/nocturin_mRNA_transcr"/>
</dbReference>
<accession>A0A814Q1G3</accession>
<dbReference type="GO" id="GO:0000175">
    <property type="term" value="F:3'-5'-RNA exonuclease activity"/>
    <property type="evidence" value="ECO:0007669"/>
    <property type="project" value="TreeGrafter"/>
</dbReference>
<dbReference type="PANTHER" id="PTHR12121:SF31">
    <property type="entry name" value="FAMILY PROTEIN, PUTATIVE, EXPRESSED-RELATED"/>
    <property type="match status" value="1"/>
</dbReference>
<dbReference type="EMBL" id="CAJNOJ010000102">
    <property type="protein sequence ID" value="CAF1113209.1"/>
    <property type="molecule type" value="Genomic_DNA"/>
</dbReference>
<name>A0A814Q1G3_ADIRI</name>
<dbReference type="PANTHER" id="PTHR12121">
    <property type="entry name" value="CARBON CATABOLITE REPRESSOR PROTEIN 4"/>
    <property type="match status" value="1"/>
</dbReference>
<dbReference type="Pfam" id="PF03372">
    <property type="entry name" value="Exo_endo_phos"/>
    <property type="match status" value="1"/>
</dbReference>
<protein>
    <recommendedName>
        <fullName evidence="1">Endonuclease/exonuclease/phosphatase domain-containing protein</fullName>
    </recommendedName>
</protein>
<dbReference type="Gene3D" id="3.60.10.10">
    <property type="entry name" value="Endonuclease/exonuclease/phosphatase"/>
    <property type="match status" value="1"/>
</dbReference>
<dbReference type="InterPro" id="IPR036691">
    <property type="entry name" value="Endo/exonu/phosph_ase_sf"/>
</dbReference>
<dbReference type="OrthoDB" id="10253982at2759"/>
<evidence type="ECO:0000259" key="1">
    <source>
        <dbReference type="Pfam" id="PF03372"/>
    </source>
</evidence>
<dbReference type="Proteomes" id="UP000663852">
    <property type="component" value="Unassembled WGS sequence"/>
</dbReference>
<organism evidence="2 3">
    <name type="scientific">Adineta ricciae</name>
    <name type="common">Rotifer</name>
    <dbReference type="NCBI Taxonomy" id="249248"/>
    <lineage>
        <taxon>Eukaryota</taxon>
        <taxon>Metazoa</taxon>
        <taxon>Spiralia</taxon>
        <taxon>Gnathifera</taxon>
        <taxon>Rotifera</taxon>
        <taxon>Eurotatoria</taxon>
        <taxon>Bdelloidea</taxon>
        <taxon>Adinetida</taxon>
        <taxon>Adinetidae</taxon>
        <taxon>Adineta</taxon>
    </lineage>
</organism>
<dbReference type="AlphaFoldDB" id="A0A814Q1G3"/>
<dbReference type="InterPro" id="IPR005135">
    <property type="entry name" value="Endo/exonuclease/phosphatase"/>
</dbReference>
<dbReference type="SUPFAM" id="SSF56219">
    <property type="entry name" value="DNase I-like"/>
    <property type="match status" value="1"/>
</dbReference>
<feature type="domain" description="Endonuclease/exonuclease/phosphatase" evidence="1">
    <location>
        <begin position="33"/>
        <end position="288"/>
    </location>
</feature>
<comment type="caution">
    <text evidence="2">The sequence shown here is derived from an EMBL/GenBank/DDBJ whole genome shotgun (WGS) entry which is preliminary data.</text>
</comment>
<sequence>MFSYCAVPRLTISSMHRRKMSSNVRDNTLSVCTFNILAPCYKRLSSEHDRESAYDTLWQARHLSIIKILQSLDINLICLQEFWLKNPLFSQLYKSNLSSKYSFYTLQRTGALDDGLAILVDSSHVQVMDKCDFKLNDVGNRVGLLLHLRFRDKDLILLNVHLTFPHYRFERRVRLRQIKKFLDLLSDYQQSKNLLNQCSTIICGDFNSSYHHDPVYQLIEKNQFLSSYRVINGFEPNVTHLTHRKEQLGVDFIFYKSNVLQPISSELIPHGCNHLIWHDQSGWKLSDHRPVLTVFQSIDT</sequence>